<evidence type="ECO:0000256" key="5">
    <source>
        <dbReference type="ARBA" id="ARBA00022989"/>
    </source>
</evidence>
<keyword evidence="3 7" id="KW-0812">Transmembrane</keyword>
<evidence type="ECO:0000256" key="3">
    <source>
        <dbReference type="ARBA" id="ARBA00022692"/>
    </source>
</evidence>
<proteinExistence type="predicted"/>
<dbReference type="EMBL" id="SSMC01000002">
    <property type="protein sequence ID" value="THD67685.1"/>
    <property type="molecule type" value="Genomic_DNA"/>
</dbReference>
<keyword evidence="9" id="KW-1185">Reference proteome</keyword>
<evidence type="ECO:0000313" key="9">
    <source>
        <dbReference type="Proteomes" id="UP000305939"/>
    </source>
</evidence>
<dbReference type="Proteomes" id="UP000305939">
    <property type="component" value="Unassembled WGS sequence"/>
</dbReference>
<dbReference type="PRINTS" id="PR00447">
    <property type="entry name" value="NATRESASSCMP"/>
</dbReference>
<feature type="transmembrane region" description="Helical" evidence="7">
    <location>
        <begin position="269"/>
        <end position="293"/>
    </location>
</feature>
<feature type="transmembrane region" description="Helical" evidence="7">
    <location>
        <begin position="12"/>
        <end position="32"/>
    </location>
</feature>
<evidence type="ECO:0000256" key="1">
    <source>
        <dbReference type="ARBA" id="ARBA00004141"/>
    </source>
</evidence>
<feature type="transmembrane region" description="Helical" evidence="7">
    <location>
        <begin position="372"/>
        <end position="394"/>
    </location>
</feature>
<dbReference type="GO" id="GO:0015293">
    <property type="term" value="F:symporter activity"/>
    <property type="evidence" value="ECO:0007669"/>
    <property type="project" value="UniProtKB-KW"/>
</dbReference>
<organism evidence="8 9">
    <name type="scientific">Robertkochia marina</name>
    <dbReference type="NCBI Taxonomy" id="1227945"/>
    <lineage>
        <taxon>Bacteria</taxon>
        <taxon>Pseudomonadati</taxon>
        <taxon>Bacteroidota</taxon>
        <taxon>Flavobacteriia</taxon>
        <taxon>Flavobacteriales</taxon>
        <taxon>Flavobacteriaceae</taxon>
        <taxon>Robertkochia</taxon>
    </lineage>
</organism>
<dbReference type="GO" id="GO:0005886">
    <property type="term" value="C:plasma membrane"/>
    <property type="evidence" value="ECO:0007669"/>
    <property type="project" value="TreeGrafter"/>
</dbReference>
<feature type="transmembrane region" description="Helical" evidence="7">
    <location>
        <begin position="119"/>
        <end position="137"/>
    </location>
</feature>
<feature type="transmembrane region" description="Helical" evidence="7">
    <location>
        <begin position="38"/>
        <end position="57"/>
    </location>
</feature>
<dbReference type="GO" id="GO:0015086">
    <property type="term" value="F:cadmium ion transmembrane transporter activity"/>
    <property type="evidence" value="ECO:0007669"/>
    <property type="project" value="TreeGrafter"/>
</dbReference>
<evidence type="ECO:0000256" key="4">
    <source>
        <dbReference type="ARBA" id="ARBA00022847"/>
    </source>
</evidence>
<dbReference type="AlphaFoldDB" id="A0A4S3M2I0"/>
<keyword evidence="5 7" id="KW-1133">Transmembrane helix</keyword>
<dbReference type="RefSeq" id="WP_136335890.1">
    <property type="nucleotide sequence ID" value="NZ_QXMP01000008.1"/>
</dbReference>
<evidence type="ECO:0000256" key="2">
    <source>
        <dbReference type="ARBA" id="ARBA00022448"/>
    </source>
</evidence>
<dbReference type="NCBIfam" id="NF037982">
    <property type="entry name" value="Nramp_1"/>
    <property type="match status" value="1"/>
</dbReference>
<dbReference type="GO" id="GO:0034755">
    <property type="term" value="P:iron ion transmembrane transport"/>
    <property type="evidence" value="ECO:0007669"/>
    <property type="project" value="TreeGrafter"/>
</dbReference>
<keyword evidence="2" id="KW-0813">Transport</keyword>
<feature type="transmembrane region" description="Helical" evidence="7">
    <location>
        <begin position="186"/>
        <end position="206"/>
    </location>
</feature>
<feature type="transmembrane region" description="Helical" evidence="7">
    <location>
        <begin position="314"/>
        <end position="334"/>
    </location>
</feature>
<sequence>MKNILRNIGPGTLVAAAFIGPGTVTVCTLAGAGFGYSLLWAMVVSILATIVLQEMASRVGIVTQKGLSQVIQENISGQYLRVFSLLLILAAIIVGNSAYEGGNISGAVLGLEALFGKPGYNFYPGVVGILAAAILMVQNYKAMERILITLVLLMSISFVLTAILTGPNFMEILKGMFVPAVNDSNILMVAALVGTTVVPYNLFLHASLVKERWQNIDGLKASRIDTVASIALGGVVSMCIIISSAAMNVNDITSVLDLAESLEPLFGNAARYFLGVGLFAAGITSAVTAPLAAAYVAKSCFGWQGGLQDFRFRVVWLIVLFVGVILQTMGIQPIELIKFAQVANGILLPVIAVFLFWVVNKSSVLGKYRNTVPQNILTFIIVLFTVFLGVKSIIKVFDLF</sequence>
<evidence type="ECO:0000313" key="8">
    <source>
        <dbReference type="EMBL" id="THD67685.1"/>
    </source>
</evidence>
<feature type="transmembrane region" description="Helical" evidence="7">
    <location>
        <begin position="227"/>
        <end position="249"/>
    </location>
</feature>
<reference evidence="8 9" key="1">
    <citation type="submission" date="2019-04" db="EMBL/GenBank/DDBJ databases">
        <title>Draft genome sequence of Robertkochia marina CC-AMO-30D.</title>
        <authorList>
            <person name="Hameed A."/>
            <person name="Lin S.-Y."/>
            <person name="Shahina M."/>
            <person name="Lai W.-A."/>
            <person name="Young C.-C."/>
        </authorList>
    </citation>
    <scope>NUCLEOTIDE SEQUENCE [LARGE SCALE GENOMIC DNA]</scope>
    <source>
        <strain evidence="8 9">CC-AMO-30D</strain>
    </source>
</reference>
<feature type="transmembrane region" description="Helical" evidence="7">
    <location>
        <begin position="78"/>
        <end position="99"/>
    </location>
</feature>
<evidence type="ECO:0000256" key="6">
    <source>
        <dbReference type="ARBA" id="ARBA00023136"/>
    </source>
</evidence>
<name>A0A4S3M2I0_9FLAO</name>
<dbReference type="GO" id="GO:0005384">
    <property type="term" value="F:manganese ion transmembrane transporter activity"/>
    <property type="evidence" value="ECO:0007669"/>
    <property type="project" value="TreeGrafter"/>
</dbReference>
<dbReference type="PANTHER" id="PTHR11706">
    <property type="entry name" value="SOLUTE CARRIER PROTEIN FAMILY 11 MEMBER"/>
    <property type="match status" value="1"/>
</dbReference>
<dbReference type="PANTHER" id="PTHR11706:SF33">
    <property type="entry name" value="NATURAL RESISTANCE-ASSOCIATED MACROPHAGE PROTEIN 2"/>
    <property type="match status" value="1"/>
</dbReference>
<dbReference type="OrthoDB" id="9787548at2"/>
<dbReference type="InterPro" id="IPR001046">
    <property type="entry name" value="NRAMP_fam"/>
</dbReference>
<gene>
    <name evidence="8" type="ORF">E7Z59_08495</name>
</gene>
<comment type="caution">
    <text evidence="8">The sequence shown here is derived from an EMBL/GenBank/DDBJ whole genome shotgun (WGS) entry which is preliminary data.</text>
</comment>
<feature type="transmembrane region" description="Helical" evidence="7">
    <location>
        <begin position="340"/>
        <end position="360"/>
    </location>
</feature>
<accession>A0A4S3M2I0</accession>
<feature type="transmembrane region" description="Helical" evidence="7">
    <location>
        <begin position="146"/>
        <end position="166"/>
    </location>
</feature>
<keyword evidence="4" id="KW-0769">Symport</keyword>
<comment type="subcellular location">
    <subcellularLocation>
        <location evidence="1">Membrane</location>
        <topology evidence="1">Multi-pass membrane protein</topology>
    </subcellularLocation>
</comment>
<dbReference type="Pfam" id="PF01566">
    <property type="entry name" value="Nramp"/>
    <property type="match status" value="1"/>
</dbReference>
<protein>
    <submittedName>
        <fullName evidence="8">Divalent metal cation transporter</fullName>
    </submittedName>
</protein>
<evidence type="ECO:0000256" key="7">
    <source>
        <dbReference type="SAM" id="Phobius"/>
    </source>
</evidence>
<keyword evidence="6 7" id="KW-0472">Membrane</keyword>